<dbReference type="EMBL" id="BMNK01000012">
    <property type="protein sequence ID" value="GGP12575.1"/>
    <property type="molecule type" value="Genomic_DNA"/>
</dbReference>
<organism evidence="2 3">
    <name type="scientific">Nonomuraea glycinis</name>
    <dbReference type="NCBI Taxonomy" id="2047744"/>
    <lineage>
        <taxon>Bacteria</taxon>
        <taxon>Bacillati</taxon>
        <taxon>Actinomycetota</taxon>
        <taxon>Actinomycetes</taxon>
        <taxon>Streptosporangiales</taxon>
        <taxon>Streptosporangiaceae</taxon>
        <taxon>Nonomuraea</taxon>
    </lineage>
</organism>
<name>A0A918E8E3_9ACTN</name>
<reference evidence="2" key="2">
    <citation type="submission" date="2020-09" db="EMBL/GenBank/DDBJ databases">
        <authorList>
            <person name="Sun Q."/>
            <person name="Zhou Y."/>
        </authorList>
    </citation>
    <scope>NUCLEOTIDE SEQUENCE</scope>
    <source>
        <strain evidence="2">CGMCC 4.7430</strain>
    </source>
</reference>
<dbReference type="Proteomes" id="UP000660745">
    <property type="component" value="Unassembled WGS sequence"/>
</dbReference>
<feature type="region of interest" description="Disordered" evidence="1">
    <location>
        <begin position="1"/>
        <end position="31"/>
    </location>
</feature>
<evidence type="ECO:0000256" key="1">
    <source>
        <dbReference type="SAM" id="MobiDB-lite"/>
    </source>
</evidence>
<proteinExistence type="predicted"/>
<evidence type="ECO:0000313" key="3">
    <source>
        <dbReference type="Proteomes" id="UP000660745"/>
    </source>
</evidence>
<protein>
    <submittedName>
        <fullName evidence="2">Uncharacterized protein</fullName>
    </submittedName>
</protein>
<dbReference type="RefSeq" id="WP_189142176.1">
    <property type="nucleotide sequence ID" value="NZ_BMNK01000012.1"/>
</dbReference>
<accession>A0A918E8E3</accession>
<dbReference type="AlphaFoldDB" id="A0A918E8E3"/>
<keyword evidence="3" id="KW-1185">Reference proteome</keyword>
<comment type="caution">
    <text evidence="2">The sequence shown here is derived from an EMBL/GenBank/DDBJ whole genome shotgun (WGS) entry which is preliminary data.</text>
</comment>
<reference evidence="2" key="1">
    <citation type="journal article" date="2014" name="Int. J. Syst. Evol. Microbiol.">
        <title>Complete genome sequence of Corynebacterium casei LMG S-19264T (=DSM 44701T), isolated from a smear-ripened cheese.</title>
        <authorList>
            <consortium name="US DOE Joint Genome Institute (JGI-PGF)"/>
            <person name="Walter F."/>
            <person name="Albersmeier A."/>
            <person name="Kalinowski J."/>
            <person name="Ruckert C."/>
        </authorList>
    </citation>
    <scope>NUCLEOTIDE SEQUENCE</scope>
    <source>
        <strain evidence="2">CGMCC 4.7430</strain>
    </source>
</reference>
<gene>
    <name evidence="2" type="ORF">GCM10012278_60920</name>
</gene>
<sequence length="376" mass="41144">MREPEPTPADQWSGWETEPKPPAYWPGLGNEQRQGGLEIDRKVTKAVAGKLVGLATDADMDGTFERYGNLDSIPNLHWRLPGDLGRLLQGAGALTRLVWSDLHAEVGMAGLLIERASARYDLVESPRLGDIPLSELAARMPGEGPLGRVGQPSHLYPKGSDPLELAKGTDYGVGDMTAAKAVHDFSFSTFWLYGNVPAYFDAMAASLVELANTLPLRAQDLRDAPWHGEAADMAQGALRQIHGNVTSLAATAGTLSAAAERYKEIVYWCSANFEKAVDPHRGGWDEFWDLGGTADSRTRSFLGEANNAFTDIYQMMPKRISEDLPGLLVNDDMTAGLRSNIDRLVDFPELSAANREWLADNKPLLRAYEKAEQTYG</sequence>
<evidence type="ECO:0000313" key="2">
    <source>
        <dbReference type="EMBL" id="GGP12575.1"/>
    </source>
</evidence>